<dbReference type="EnsemblFungi" id="EJT76211">
    <property type="protein sequence ID" value="EJT76211"/>
    <property type="gene ID" value="GGTG_06133"/>
</dbReference>
<reference evidence="4" key="1">
    <citation type="submission" date="2010-07" db="EMBL/GenBank/DDBJ databases">
        <title>The genome sequence of Gaeumannomyces graminis var. tritici strain R3-111a-1.</title>
        <authorList>
            <consortium name="The Broad Institute Genome Sequencing Platform"/>
            <person name="Ma L.-J."/>
            <person name="Dead R."/>
            <person name="Young S."/>
            <person name="Zeng Q."/>
            <person name="Koehrsen M."/>
            <person name="Alvarado L."/>
            <person name="Berlin A."/>
            <person name="Chapman S.B."/>
            <person name="Chen Z."/>
            <person name="Freedman E."/>
            <person name="Gellesch M."/>
            <person name="Goldberg J."/>
            <person name="Griggs A."/>
            <person name="Gujja S."/>
            <person name="Heilman E.R."/>
            <person name="Heiman D."/>
            <person name="Hepburn T."/>
            <person name="Howarth C."/>
            <person name="Jen D."/>
            <person name="Larson L."/>
            <person name="Mehta T."/>
            <person name="Neiman D."/>
            <person name="Pearson M."/>
            <person name="Roberts A."/>
            <person name="Saif S."/>
            <person name="Shea T."/>
            <person name="Shenoy N."/>
            <person name="Sisk P."/>
            <person name="Stolte C."/>
            <person name="Sykes S."/>
            <person name="Walk T."/>
            <person name="White J."/>
            <person name="Yandava C."/>
            <person name="Haas B."/>
            <person name="Nusbaum C."/>
            <person name="Birren B."/>
        </authorList>
    </citation>
    <scope>NUCLEOTIDE SEQUENCE [LARGE SCALE GENOMIC DNA]</scope>
    <source>
        <strain evidence="4">R3-111a-1</strain>
    </source>
</reference>
<dbReference type="AlphaFoldDB" id="J3NXX8"/>
<dbReference type="STRING" id="644352.J3NXX8"/>
<gene>
    <name evidence="3" type="primary">20346591</name>
    <name evidence="2" type="ORF">GGTG_06133</name>
</gene>
<dbReference type="InterPro" id="IPR021822">
    <property type="entry name" value="DUF3405"/>
</dbReference>
<feature type="region of interest" description="Disordered" evidence="1">
    <location>
        <begin position="60"/>
        <end position="84"/>
    </location>
</feature>
<accession>J3NXX8</accession>
<dbReference type="PANTHER" id="PTHR36205">
    <property type="entry name" value="CHROMOSOME 19, WHOLE GENOME SHOTGUN SEQUENCE"/>
    <property type="match status" value="1"/>
</dbReference>
<dbReference type="eggNOG" id="ENOG502SMK2">
    <property type="taxonomic scope" value="Eukaryota"/>
</dbReference>
<reference evidence="2" key="3">
    <citation type="submission" date="2010-09" db="EMBL/GenBank/DDBJ databases">
        <title>Annotation of Gaeumannomyces graminis var. tritici R3-111a-1.</title>
        <authorList>
            <consortium name="The Broad Institute Genome Sequencing Platform"/>
            <person name="Ma L.-J."/>
            <person name="Dead R."/>
            <person name="Young S.K."/>
            <person name="Zeng Q."/>
            <person name="Gargeya S."/>
            <person name="Fitzgerald M."/>
            <person name="Haas B."/>
            <person name="Abouelleil A."/>
            <person name="Alvarado L."/>
            <person name="Arachchi H.M."/>
            <person name="Berlin A."/>
            <person name="Brown A."/>
            <person name="Chapman S.B."/>
            <person name="Chen Z."/>
            <person name="Dunbar C."/>
            <person name="Freedman E."/>
            <person name="Gearin G."/>
            <person name="Gellesch M."/>
            <person name="Goldberg J."/>
            <person name="Griggs A."/>
            <person name="Gujja S."/>
            <person name="Heiman D."/>
            <person name="Howarth C."/>
            <person name="Larson L."/>
            <person name="Lui A."/>
            <person name="MacDonald P.J.P."/>
            <person name="Mehta T."/>
            <person name="Montmayeur A."/>
            <person name="Murphy C."/>
            <person name="Neiman D."/>
            <person name="Pearson M."/>
            <person name="Priest M."/>
            <person name="Roberts A."/>
            <person name="Saif S."/>
            <person name="Shea T."/>
            <person name="Shenoy N."/>
            <person name="Sisk P."/>
            <person name="Stolte C."/>
            <person name="Sykes S."/>
            <person name="Yandava C."/>
            <person name="Wortman J."/>
            <person name="Nusbaum C."/>
            <person name="Birren B."/>
        </authorList>
    </citation>
    <scope>NUCLEOTIDE SEQUENCE</scope>
    <source>
        <strain evidence="2">R3-111a-1</strain>
    </source>
</reference>
<dbReference type="OrthoDB" id="3353407at2759"/>
<dbReference type="HOGENOM" id="CLU_009650_1_0_1"/>
<keyword evidence="4" id="KW-1185">Reference proteome</keyword>
<sequence>MKPKDAATSFSWLDFRNGKEAGNKDGEREPLLWLKYAHLDSYFNAGLKAIVPFSEHKPEFPFPAGQERPTTTTTTTLRLSPMPHPTPYVPQPDCESAEYLGKNHAVRRCYLDEEQKVPVPDTLAYEGVPQGLPDPAIGSYDVLGLRSDVCFDRFGRYGPYGLGYDGAEGGTSERTDTEREGSEAVWARAGGGKRSSEEPARGSGRGKKMHRIAVVVRIYVGFEWTQHAVLNFRAMVSELALRSGGEYTMDMRYLGNYYELFDRLGGWARAQSRANLWERSARYYLPAVHGTWANFSDLVAETTRKAGTRPTMGPVYFPGRQAIRAEERGESFLPADTCGGTDSRAGDGVETIRHSDACGRGEGADLITLNLIFDAEAGGWVFASDVTGYDRAWPTPPPWCAIVTASRLSRRLLGVMHEETWRMRHSMFSEMFPAAMALHHGPEAAYAPHPVFLDRGWDMAAADAAFDGGYDASTSGHGSPFDLGNEHNHKGTTWYYNSEFAGLLWRRWLGHAQMDGRAGAGTLRGGRAEEEAPGSPGRLCLRSMLVHSIKWEKPE</sequence>
<evidence type="ECO:0000256" key="1">
    <source>
        <dbReference type="SAM" id="MobiDB-lite"/>
    </source>
</evidence>
<dbReference type="VEuPathDB" id="FungiDB:GGTG_06133"/>
<dbReference type="Proteomes" id="UP000006039">
    <property type="component" value="Unassembled WGS sequence"/>
</dbReference>
<proteinExistence type="predicted"/>
<dbReference type="PANTHER" id="PTHR36205:SF3">
    <property type="entry name" value="MAJOR FACILITATOR SUPERFAMILY TRANSPORTER"/>
    <property type="match status" value="1"/>
</dbReference>
<protein>
    <submittedName>
        <fullName evidence="2 3">Uncharacterized protein</fullName>
    </submittedName>
</protein>
<dbReference type="RefSeq" id="XP_009222211.1">
    <property type="nucleotide sequence ID" value="XM_009223947.1"/>
</dbReference>
<reference evidence="3" key="4">
    <citation type="journal article" date="2015" name="G3 (Bethesda)">
        <title>Genome sequences of three phytopathogenic species of the Magnaporthaceae family of fungi.</title>
        <authorList>
            <person name="Okagaki L.H."/>
            <person name="Nunes C.C."/>
            <person name="Sailsbery J."/>
            <person name="Clay B."/>
            <person name="Brown D."/>
            <person name="John T."/>
            <person name="Oh Y."/>
            <person name="Young N."/>
            <person name="Fitzgerald M."/>
            <person name="Haas B.J."/>
            <person name="Zeng Q."/>
            <person name="Young S."/>
            <person name="Adiconis X."/>
            <person name="Fan L."/>
            <person name="Levin J.Z."/>
            <person name="Mitchell T.K."/>
            <person name="Okubara P.A."/>
            <person name="Farman M.L."/>
            <person name="Kohn L.M."/>
            <person name="Birren B."/>
            <person name="Ma L.-J."/>
            <person name="Dean R.A."/>
        </authorList>
    </citation>
    <scope>NUCLEOTIDE SEQUENCE</scope>
    <source>
        <strain evidence="3">R3-111a-1</strain>
    </source>
</reference>
<feature type="compositionally biased region" description="Basic and acidic residues" evidence="1">
    <location>
        <begin position="171"/>
        <end position="182"/>
    </location>
</feature>
<evidence type="ECO:0000313" key="2">
    <source>
        <dbReference type="EMBL" id="EJT76211.1"/>
    </source>
</evidence>
<name>J3NXX8_GAET3</name>
<evidence type="ECO:0000313" key="4">
    <source>
        <dbReference type="Proteomes" id="UP000006039"/>
    </source>
</evidence>
<dbReference type="Pfam" id="PF11885">
    <property type="entry name" value="DUF3405"/>
    <property type="match status" value="2"/>
</dbReference>
<organism evidence="2">
    <name type="scientific">Gaeumannomyces tritici (strain R3-111a-1)</name>
    <name type="common">Wheat and barley take-all root rot fungus</name>
    <name type="synonym">Gaeumannomyces graminis var. tritici</name>
    <dbReference type="NCBI Taxonomy" id="644352"/>
    <lineage>
        <taxon>Eukaryota</taxon>
        <taxon>Fungi</taxon>
        <taxon>Dikarya</taxon>
        <taxon>Ascomycota</taxon>
        <taxon>Pezizomycotina</taxon>
        <taxon>Sordariomycetes</taxon>
        <taxon>Sordariomycetidae</taxon>
        <taxon>Magnaporthales</taxon>
        <taxon>Magnaporthaceae</taxon>
        <taxon>Gaeumannomyces</taxon>
    </lineage>
</organism>
<dbReference type="GeneID" id="20346591"/>
<feature type="region of interest" description="Disordered" evidence="1">
    <location>
        <begin position="165"/>
        <end position="205"/>
    </location>
</feature>
<reference evidence="2" key="2">
    <citation type="submission" date="2010-07" db="EMBL/GenBank/DDBJ databases">
        <authorList>
            <consortium name="The Broad Institute Genome Sequencing Platform"/>
            <consortium name="Broad Institute Genome Sequencing Center for Infectious Disease"/>
            <person name="Ma L.-J."/>
            <person name="Dead R."/>
            <person name="Young S."/>
            <person name="Zeng Q."/>
            <person name="Koehrsen M."/>
            <person name="Alvarado L."/>
            <person name="Berlin A."/>
            <person name="Chapman S.B."/>
            <person name="Chen Z."/>
            <person name="Freedman E."/>
            <person name="Gellesch M."/>
            <person name="Goldberg J."/>
            <person name="Griggs A."/>
            <person name="Gujja S."/>
            <person name="Heilman E.R."/>
            <person name="Heiman D."/>
            <person name="Hepburn T."/>
            <person name="Howarth C."/>
            <person name="Jen D."/>
            <person name="Larson L."/>
            <person name="Mehta T."/>
            <person name="Neiman D."/>
            <person name="Pearson M."/>
            <person name="Roberts A."/>
            <person name="Saif S."/>
            <person name="Shea T."/>
            <person name="Shenoy N."/>
            <person name="Sisk P."/>
            <person name="Stolte C."/>
            <person name="Sykes S."/>
            <person name="Walk T."/>
            <person name="White J."/>
            <person name="Yandava C."/>
            <person name="Haas B."/>
            <person name="Nusbaum C."/>
            <person name="Birren B."/>
        </authorList>
    </citation>
    <scope>NUCLEOTIDE SEQUENCE</scope>
    <source>
        <strain evidence="2">R3-111a-1</strain>
    </source>
</reference>
<evidence type="ECO:0000313" key="3">
    <source>
        <dbReference type="EnsemblFungi" id="EJT76211"/>
    </source>
</evidence>
<reference evidence="3" key="5">
    <citation type="submission" date="2018-04" db="UniProtKB">
        <authorList>
            <consortium name="EnsemblFungi"/>
        </authorList>
    </citation>
    <scope>IDENTIFICATION</scope>
    <source>
        <strain evidence="3">R3-111a-1</strain>
    </source>
</reference>
<dbReference type="EMBL" id="GL385397">
    <property type="protein sequence ID" value="EJT76211.1"/>
    <property type="molecule type" value="Genomic_DNA"/>
</dbReference>